<protein>
    <submittedName>
        <fullName evidence="1">Uncharacterized protein</fullName>
    </submittedName>
</protein>
<accession>A0A078AV59</accession>
<sequence>MSYQQIIIQLGELILQNLLDQSQQDLTEYLLFDQQCNLFNEIVSEYSNDLFIQHKCIYVFLVNHKLASNSPNFDLWCVMPRNPFPQEIEYILTFNEQTNDNDIQSNRVSSHIQVTETQANLMRIQQNIPLQNQVTQQPSTTNQQQNNILLQQQMQKPNQFEQPQNSPENCSNAVNNQIQLQENYNSVHKENTISAQQSTSNVPTISDTLIQQALEKIQAQKQQNLGTNNVPIIAKNTQIVNDISPILQQLPQQQLESINIAKRRIKIKRNGQTIENSSEIQQKNLAQTDDTMISKLKSAVMSYDIPPHLIAVSLGLNVQLVRFIQHEGLLNQPKYERSLWPYSFINHKFNKITNQCFKRMPTAVVNYYTQNVLKHKHLTYEERALEQSNIYRLTYVNLRAIYKHHNIPKQTYKEKIKQDVPKKISTAKQIVQLLALELAEIKMNNRYLYYIDTVCISQSEFQMIISSEDETKSSMRNEKVESNLSNVWMTLVIDSQVGLIGYQIYKDKPDQQQYIEFINKMTAKLNQYEQDYINLLMQDASKDLASDQNTNAQVPIQQSVIIQQMKVTKNMNKEQERSIDKIAKKQRRWVVIKNSLLKDPKKLNECLIRGRYRILPIIDEEMNKRLNNVTGVWQYLANIWELKQAKKNEGFRLMQLQEKIVDCLGDMSNKVVKAIASTFNNEEIISYIDGEKKNKKSIESKVLIEQW</sequence>
<proteinExistence type="predicted"/>
<reference evidence="1 2" key="1">
    <citation type="submission" date="2014-06" db="EMBL/GenBank/DDBJ databases">
        <authorList>
            <person name="Swart Estienne"/>
        </authorList>
    </citation>
    <scope>NUCLEOTIDE SEQUENCE [LARGE SCALE GENOMIC DNA]</scope>
    <source>
        <strain evidence="1 2">130c</strain>
    </source>
</reference>
<dbReference type="AlphaFoldDB" id="A0A078AV59"/>
<dbReference type="EMBL" id="CCKQ01013115">
    <property type="protein sequence ID" value="CDW84748.1"/>
    <property type="molecule type" value="Genomic_DNA"/>
</dbReference>
<keyword evidence="2" id="KW-1185">Reference proteome</keyword>
<gene>
    <name evidence="1" type="primary">Contig10927.g11678</name>
    <name evidence="1" type="ORF">STYLEM_13815</name>
</gene>
<name>A0A078AV59_STYLE</name>
<evidence type="ECO:0000313" key="1">
    <source>
        <dbReference type="EMBL" id="CDW84748.1"/>
    </source>
</evidence>
<evidence type="ECO:0000313" key="2">
    <source>
        <dbReference type="Proteomes" id="UP000039865"/>
    </source>
</evidence>
<dbReference type="InParanoid" id="A0A078AV59"/>
<dbReference type="Proteomes" id="UP000039865">
    <property type="component" value="Unassembled WGS sequence"/>
</dbReference>
<organism evidence="1 2">
    <name type="scientific">Stylonychia lemnae</name>
    <name type="common">Ciliate</name>
    <dbReference type="NCBI Taxonomy" id="5949"/>
    <lineage>
        <taxon>Eukaryota</taxon>
        <taxon>Sar</taxon>
        <taxon>Alveolata</taxon>
        <taxon>Ciliophora</taxon>
        <taxon>Intramacronucleata</taxon>
        <taxon>Spirotrichea</taxon>
        <taxon>Stichotrichia</taxon>
        <taxon>Sporadotrichida</taxon>
        <taxon>Oxytrichidae</taxon>
        <taxon>Stylonychinae</taxon>
        <taxon>Stylonychia</taxon>
    </lineage>
</organism>